<proteinExistence type="predicted"/>
<protein>
    <submittedName>
        <fullName evidence="2">Uncharacterized protein</fullName>
    </submittedName>
</protein>
<feature type="region of interest" description="Disordered" evidence="1">
    <location>
        <begin position="140"/>
        <end position="223"/>
    </location>
</feature>
<sequence length="223" mass="22792">MCRETVDHEGDGSGTPVPGPPGVRECVEAQAGARTPSTMVRKARRRPAGGSDPVARAGREVLGKPPRTLRWKGAGDRADLSPAWAERSGGWPTTITAAVENARRCTGWSTDGGDRVLLVVMTDRVVTGATAVEFTCWARSGSSGRDRAGAGIRRGSELAGGDAGTLPAWTTFRTQPSGGRAPEGGPADGSSSSPSAPPRAGSRTGTQSSEGPVPARASSLGHP</sequence>
<feature type="compositionally biased region" description="Low complexity" evidence="1">
    <location>
        <begin position="183"/>
        <end position="202"/>
    </location>
</feature>
<evidence type="ECO:0000256" key="1">
    <source>
        <dbReference type="SAM" id="MobiDB-lite"/>
    </source>
</evidence>
<dbReference type="KEGG" id="kra:Krad_2290"/>
<accession>A6WAD2</accession>
<keyword evidence="3" id="KW-1185">Reference proteome</keyword>
<gene>
    <name evidence="2" type="ordered locus">Krad_2290</name>
</gene>
<dbReference type="EMBL" id="CP000750">
    <property type="protein sequence ID" value="ABS03771.1"/>
    <property type="molecule type" value="Genomic_DNA"/>
</dbReference>
<organism evidence="2 3">
    <name type="scientific">Kineococcus radiotolerans (strain ATCC BAA-149 / DSM 14245 / SRS30216)</name>
    <dbReference type="NCBI Taxonomy" id="266940"/>
    <lineage>
        <taxon>Bacteria</taxon>
        <taxon>Bacillati</taxon>
        <taxon>Actinomycetota</taxon>
        <taxon>Actinomycetes</taxon>
        <taxon>Kineosporiales</taxon>
        <taxon>Kineosporiaceae</taxon>
        <taxon>Kineococcus</taxon>
    </lineage>
</organism>
<dbReference type="AlphaFoldDB" id="A6WAD2"/>
<feature type="region of interest" description="Disordered" evidence="1">
    <location>
        <begin position="1"/>
        <end position="58"/>
    </location>
</feature>
<name>A6WAD2_KINRD</name>
<reference evidence="3" key="1">
    <citation type="journal article" date="2008" name="PLoS ONE">
        <title>Survival in nuclear waste, extreme resistance, and potential applications gleaned from the genome sequence of Kineococcus radiotolerans SRS30216.</title>
        <authorList>
            <person name="Bagwell C.E."/>
            <person name="Bhat S."/>
            <person name="Hawkins G.M."/>
            <person name="Smith B.W."/>
            <person name="Biswas T."/>
            <person name="Hoover T.R."/>
            <person name="Saunders E."/>
            <person name="Han C.S."/>
            <person name="Tsodikov O.V."/>
            <person name="Shimkets L.J."/>
        </authorList>
    </citation>
    <scope>NUCLEOTIDE SEQUENCE [LARGE SCALE GENOMIC DNA]</scope>
    <source>
        <strain evidence="3">ATCC BAA-149 / DSM 14245 / SRS30216</strain>
    </source>
</reference>
<dbReference type="HOGENOM" id="CLU_1238833_0_0_11"/>
<feature type="compositionally biased region" description="Basic and acidic residues" evidence="1">
    <location>
        <begin position="1"/>
        <end position="11"/>
    </location>
</feature>
<evidence type="ECO:0000313" key="2">
    <source>
        <dbReference type="EMBL" id="ABS03771.1"/>
    </source>
</evidence>
<dbReference type="Proteomes" id="UP000001116">
    <property type="component" value="Chromosome"/>
</dbReference>
<evidence type="ECO:0000313" key="3">
    <source>
        <dbReference type="Proteomes" id="UP000001116"/>
    </source>
</evidence>
<feature type="compositionally biased region" description="Low complexity" evidence="1">
    <location>
        <begin position="140"/>
        <end position="153"/>
    </location>
</feature>